<evidence type="ECO:0000313" key="2">
    <source>
        <dbReference type="EMBL" id="MDQ0275053.1"/>
    </source>
</evidence>
<comment type="caution">
    <text evidence="2">The sequence shown here is derived from an EMBL/GenBank/DDBJ whole genome shotgun (WGS) entry which is preliminary data.</text>
</comment>
<evidence type="ECO:0000313" key="3">
    <source>
        <dbReference type="Proteomes" id="UP001236559"/>
    </source>
</evidence>
<proteinExistence type="predicted"/>
<protein>
    <recommendedName>
        <fullName evidence="4">DUF5050 domain-containing protein</fullName>
    </recommendedName>
</protein>
<dbReference type="EMBL" id="JAUSTN010000005">
    <property type="protein sequence ID" value="MDQ0275053.1"/>
    <property type="molecule type" value="Genomic_DNA"/>
</dbReference>
<accession>A0ABU0AUU7</accession>
<evidence type="ECO:0000256" key="1">
    <source>
        <dbReference type="SAM" id="SignalP"/>
    </source>
</evidence>
<feature type="chain" id="PRO_5047335785" description="DUF5050 domain-containing protein" evidence="1">
    <location>
        <begin position="28"/>
        <end position="339"/>
    </location>
</feature>
<sequence>MKLMKKISLFALSGVILSGLFSVKTQAAQYATIPTFKVTLNDRIFEGTYSQYPLLVYKDITYFPMTYYTTRFLGVETSWNSYDGLGINQTGIRGEYHFYGQGFKNANSYPVEIPTFKIKVNGKSIYNQDEKYPLLIFRDVTYFPMTWRFCVDEFGWAYRFTNENGLEIKSINKAPEKAQPNPQSPTVKKELPPIGMGKLENDGKYIYYFREGNIIKVDEKDFSQKIVSRNVNVRNNGVDLYVLDGNIYYIDGRDNSLMNGNGNDLNYGYSVESIEKSSPYFIANFSSNKDGSMQTVIYDKNQKNIYTAQDIDLSKGYKIDKNIFSYTDLKGMAQDITLK</sequence>
<feature type="signal peptide" evidence="1">
    <location>
        <begin position="1"/>
        <end position="27"/>
    </location>
</feature>
<gene>
    <name evidence="2" type="ORF">J2S72_001077</name>
</gene>
<reference evidence="2 3" key="1">
    <citation type="submission" date="2023-07" db="EMBL/GenBank/DDBJ databases">
        <title>Genomic Encyclopedia of Type Strains, Phase IV (KMG-IV): sequencing the most valuable type-strain genomes for metagenomic binning, comparative biology and taxonomic classification.</title>
        <authorList>
            <person name="Goeker M."/>
        </authorList>
    </citation>
    <scope>NUCLEOTIDE SEQUENCE [LARGE SCALE GENOMIC DNA]</scope>
    <source>
        <strain evidence="2 3">DSM 22616</strain>
    </source>
</reference>
<dbReference type="RefSeq" id="WP_023056086.1">
    <property type="nucleotide sequence ID" value="NZ_JAUSTN010000005.1"/>
</dbReference>
<dbReference type="Proteomes" id="UP001236559">
    <property type="component" value="Unassembled WGS sequence"/>
</dbReference>
<keyword evidence="3" id="KW-1185">Reference proteome</keyword>
<keyword evidence="1" id="KW-0732">Signal</keyword>
<organism evidence="2 3">
    <name type="scientific">Peptoniphilus koenoeneniae</name>
    <dbReference type="NCBI Taxonomy" id="507751"/>
    <lineage>
        <taxon>Bacteria</taxon>
        <taxon>Bacillati</taxon>
        <taxon>Bacillota</taxon>
        <taxon>Tissierellia</taxon>
        <taxon>Tissierellales</taxon>
        <taxon>Peptoniphilaceae</taxon>
        <taxon>Peptoniphilus</taxon>
    </lineage>
</organism>
<evidence type="ECO:0008006" key="4">
    <source>
        <dbReference type="Google" id="ProtNLM"/>
    </source>
</evidence>
<name>A0ABU0AUU7_9FIRM</name>